<feature type="compositionally biased region" description="Basic and acidic residues" evidence="1">
    <location>
        <begin position="1083"/>
        <end position="1104"/>
    </location>
</feature>
<feature type="compositionally biased region" description="Low complexity" evidence="1">
    <location>
        <begin position="1105"/>
        <end position="1114"/>
    </location>
</feature>
<feature type="region of interest" description="Disordered" evidence="1">
    <location>
        <begin position="1083"/>
        <end position="1124"/>
    </location>
</feature>
<dbReference type="InterPro" id="IPR008023">
    <property type="entry name" value="DUF748"/>
</dbReference>
<dbReference type="PANTHER" id="PTHR30441">
    <property type="entry name" value="DUF748 DOMAIN-CONTAINING PROTEIN"/>
    <property type="match status" value="1"/>
</dbReference>
<evidence type="ECO:0000256" key="2">
    <source>
        <dbReference type="SAM" id="Phobius"/>
    </source>
</evidence>
<evidence type="ECO:0000313" key="3">
    <source>
        <dbReference type="EMBL" id="BDD86872.1"/>
    </source>
</evidence>
<accession>A0ABM7W7J5</accession>
<sequence length="1204" mass="130769">MSEKPTDLFGTITIAPGSASEETPAAVPAEKEPRKSRRSRSAREPKTRPPAKRPRPAGSGSWKLWVGLLVVAIGGYCAAGFLLAPYLLRTVLPDYLHKQTGLQLAIKQTHFNPFTFRLDVNGLSVFTEAAGQNPERLLAIDRLDSDLEPISLLRGDLVCKTLTIDGLAMSVIRREDKTYNIAPLLRSKSAPSQTSDIIDFAELPFFFALNNITIGNARVTVEDHHTGKQHLIESIQLTLPAIANFSSGTKTYLQPHFSAVVNGSPITLSSSAAADGTAAQGDTAISVSLNDIDIPLYSDYLPVELPIRFTKGAANGTLHVSFSDLENQGQRLVIRFDLSATELTLQSRDQHLSLTVPSARLEGSFAPLSRTLQLDSVLLHEPTLAGTGPLTRETLATLLPMTRRPAADSTLYQAIPALRIKLLIADGASFVGAAAGDKKEGPAWKDIQLSIRDFSNEAGGKDSGSGTFRLAGVDGRSPASFTWQGQFSGSDNRPAGTLQLSDMPVARIAPFLGRTPTDISGSLDLNGQLSMALAEGAGQPLAYALKSTSITIKELQLKERGLVWLRTPTLRCEPVSISNGVSDFGNVFLPNSTVVMDRAQLPHLFGLFATRPDAFILHGFDFSGTVKVLDNSGKETLLDLRDVLFQANKLELKEIKDDNFVFTARQGDSGSIKAKGILQVAPLTLAAEVATTSLTPKELFSWFSGSKTLLTSRALVDVKGKFRYPQQEFNGELAARQVEIGPAKTPLFRAAAIACTKFNWSGTRNRLEIDTVKTAEPAFSWKRESADENPAEQAAVFLRRLLLPEAEPSDTTQKAAGSDGLSLTIGDIQWSEGRISYRDQRLEPAVQFEILGVHGNLKRLTYPAVEQNAVFQVRGLLDKYPFTIEGEGRLLQKPASVTAGFVAPSVPLHLFAPQIKQRIKDIDIDQANAQVSFSASWQGKQGREQTDIVLRGVTPRTSGSPTAVTLALISDRDGKTSYRTDTEQISGAGVVAEAITHYATLLIKAAIDPLLLADEAFKDLVEQQFVIFQPGTAVITGAGLERLNRYSELLAAHPLIALKLAGHADLQADAPVLLAELTRKEQQRVEEENRKRAEQWQRQQEEKQAAAAQAADPQKVQETDIKPEEEQFVPLAPLPVKVSREMLADLAGKRAQAALTHLVEKLDVDPRRASIHQAKPQIGEDGTFARVDLLLSDMFGRHGDKATP</sequence>
<keyword evidence="3" id="KW-0966">Cell projection</keyword>
<feature type="compositionally biased region" description="Basic and acidic residues" evidence="1">
    <location>
        <begin position="1115"/>
        <end position="1124"/>
    </location>
</feature>
<protein>
    <submittedName>
        <fullName evidence="3">Flagellar motor protein MotB</fullName>
    </submittedName>
</protein>
<evidence type="ECO:0000256" key="1">
    <source>
        <dbReference type="SAM" id="MobiDB-lite"/>
    </source>
</evidence>
<organism evidence="3 4">
    <name type="scientific">Desulfofustis limnaeus</name>
    <dbReference type="NCBI Taxonomy" id="2740163"/>
    <lineage>
        <taxon>Bacteria</taxon>
        <taxon>Pseudomonadati</taxon>
        <taxon>Thermodesulfobacteriota</taxon>
        <taxon>Desulfobulbia</taxon>
        <taxon>Desulfobulbales</taxon>
        <taxon>Desulfocapsaceae</taxon>
        <taxon>Desulfofustis</taxon>
    </lineage>
</organism>
<keyword evidence="2" id="KW-1133">Transmembrane helix</keyword>
<name>A0ABM7W7J5_9BACT</name>
<dbReference type="InterPro" id="IPR052894">
    <property type="entry name" value="AsmA-related"/>
</dbReference>
<gene>
    <name evidence="3" type="ORF">DPPLL_12370</name>
</gene>
<keyword evidence="4" id="KW-1185">Reference proteome</keyword>
<dbReference type="RefSeq" id="WP_284153942.1">
    <property type="nucleotide sequence ID" value="NZ_AP025516.1"/>
</dbReference>
<dbReference type="Proteomes" id="UP000830055">
    <property type="component" value="Chromosome"/>
</dbReference>
<keyword evidence="2" id="KW-0472">Membrane</keyword>
<keyword evidence="3" id="KW-0969">Cilium</keyword>
<dbReference type="EMBL" id="AP025516">
    <property type="protein sequence ID" value="BDD86872.1"/>
    <property type="molecule type" value="Genomic_DNA"/>
</dbReference>
<dbReference type="PANTHER" id="PTHR30441:SF8">
    <property type="entry name" value="DUF748 DOMAIN-CONTAINING PROTEIN"/>
    <property type="match status" value="1"/>
</dbReference>
<proteinExistence type="predicted"/>
<reference evidence="3 4" key="1">
    <citation type="submission" date="2022-01" db="EMBL/GenBank/DDBJ databases">
        <title>Desulfofustis limnae sp. nov., a novel mesophilic sulfate-reducing bacterium isolated from marsh soil.</title>
        <authorList>
            <person name="Watanabe M."/>
            <person name="Takahashi A."/>
            <person name="Kojima H."/>
            <person name="Fukui M."/>
        </authorList>
    </citation>
    <scope>NUCLEOTIDE SEQUENCE [LARGE SCALE GENOMIC DNA]</scope>
    <source>
        <strain evidence="3 4">PPLL</strain>
    </source>
</reference>
<feature type="transmembrane region" description="Helical" evidence="2">
    <location>
        <begin position="62"/>
        <end position="88"/>
    </location>
</feature>
<evidence type="ECO:0000313" key="4">
    <source>
        <dbReference type="Proteomes" id="UP000830055"/>
    </source>
</evidence>
<feature type="region of interest" description="Disordered" evidence="1">
    <location>
        <begin position="1"/>
        <end position="59"/>
    </location>
</feature>
<dbReference type="Pfam" id="PF05359">
    <property type="entry name" value="DUF748"/>
    <property type="match status" value="2"/>
</dbReference>
<keyword evidence="2" id="KW-0812">Transmembrane</keyword>
<keyword evidence="3" id="KW-0282">Flagellum</keyword>